<evidence type="ECO:0000313" key="1">
    <source>
        <dbReference type="EMBL" id="KIJ97928.1"/>
    </source>
</evidence>
<accession>A0A0C9X957</accession>
<dbReference type="Proteomes" id="UP000054477">
    <property type="component" value="Unassembled WGS sequence"/>
</dbReference>
<name>A0A0C9X957_9AGAR</name>
<reference evidence="2" key="2">
    <citation type="submission" date="2015-01" db="EMBL/GenBank/DDBJ databases">
        <title>Evolutionary Origins and Diversification of the Mycorrhizal Mutualists.</title>
        <authorList>
            <consortium name="DOE Joint Genome Institute"/>
            <consortium name="Mycorrhizal Genomics Consortium"/>
            <person name="Kohler A."/>
            <person name="Kuo A."/>
            <person name="Nagy L.G."/>
            <person name="Floudas D."/>
            <person name="Copeland A."/>
            <person name="Barry K.W."/>
            <person name="Cichocki N."/>
            <person name="Veneault-Fourrey C."/>
            <person name="LaButti K."/>
            <person name="Lindquist E.A."/>
            <person name="Lipzen A."/>
            <person name="Lundell T."/>
            <person name="Morin E."/>
            <person name="Murat C."/>
            <person name="Riley R."/>
            <person name="Ohm R."/>
            <person name="Sun H."/>
            <person name="Tunlid A."/>
            <person name="Henrissat B."/>
            <person name="Grigoriev I.V."/>
            <person name="Hibbett D.S."/>
            <person name="Martin F."/>
        </authorList>
    </citation>
    <scope>NUCLEOTIDE SEQUENCE [LARGE SCALE GENOMIC DNA]</scope>
    <source>
        <strain evidence="2">LaAM-08-1</strain>
    </source>
</reference>
<keyword evidence="2" id="KW-1185">Reference proteome</keyword>
<dbReference type="AlphaFoldDB" id="A0A0C9X957"/>
<organism evidence="1 2">
    <name type="scientific">Laccaria amethystina LaAM-08-1</name>
    <dbReference type="NCBI Taxonomy" id="1095629"/>
    <lineage>
        <taxon>Eukaryota</taxon>
        <taxon>Fungi</taxon>
        <taxon>Dikarya</taxon>
        <taxon>Basidiomycota</taxon>
        <taxon>Agaricomycotina</taxon>
        <taxon>Agaricomycetes</taxon>
        <taxon>Agaricomycetidae</taxon>
        <taxon>Agaricales</taxon>
        <taxon>Agaricineae</taxon>
        <taxon>Hydnangiaceae</taxon>
        <taxon>Laccaria</taxon>
    </lineage>
</organism>
<feature type="non-terminal residue" evidence="1">
    <location>
        <position position="1"/>
    </location>
</feature>
<reference evidence="1 2" key="1">
    <citation type="submission" date="2014-04" db="EMBL/GenBank/DDBJ databases">
        <authorList>
            <consortium name="DOE Joint Genome Institute"/>
            <person name="Kuo A."/>
            <person name="Kohler A."/>
            <person name="Nagy L.G."/>
            <person name="Floudas D."/>
            <person name="Copeland A."/>
            <person name="Barry K.W."/>
            <person name="Cichocki N."/>
            <person name="Veneault-Fourrey C."/>
            <person name="LaButti K."/>
            <person name="Lindquist E.A."/>
            <person name="Lipzen A."/>
            <person name="Lundell T."/>
            <person name="Morin E."/>
            <person name="Murat C."/>
            <person name="Sun H."/>
            <person name="Tunlid A."/>
            <person name="Henrissat B."/>
            <person name="Grigoriev I.V."/>
            <person name="Hibbett D.S."/>
            <person name="Martin F."/>
            <person name="Nordberg H.P."/>
            <person name="Cantor M.N."/>
            <person name="Hua S.X."/>
        </authorList>
    </citation>
    <scope>NUCLEOTIDE SEQUENCE [LARGE SCALE GENOMIC DNA]</scope>
    <source>
        <strain evidence="1 2">LaAM-08-1</strain>
    </source>
</reference>
<protein>
    <submittedName>
        <fullName evidence="1">Uncharacterized protein</fullName>
    </submittedName>
</protein>
<dbReference type="HOGENOM" id="CLU_1849890_0_0_1"/>
<evidence type="ECO:0000313" key="2">
    <source>
        <dbReference type="Proteomes" id="UP000054477"/>
    </source>
</evidence>
<dbReference type="EMBL" id="KN838681">
    <property type="protein sequence ID" value="KIJ97928.1"/>
    <property type="molecule type" value="Genomic_DNA"/>
</dbReference>
<sequence length="139" mass="16021">LFSDHFTEGSKNFFSQPVADLPIQPPVRLWNPNKILRPPWIECRFICHPAWLFNRCLRVGSEVFLLIGTRGMHRRLPAYGVGRGGGGGGGLPKLKISYIILPFKTSRRWLFIIDCLTTRFLWPERLCKHFVCIISKKAK</sequence>
<proteinExistence type="predicted"/>
<gene>
    <name evidence="1" type="ORF">K443DRAFT_104828</name>
</gene>